<evidence type="ECO:0000313" key="2">
    <source>
        <dbReference type="EMBL" id="GAA4494826.1"/>
    </source>
</evidence>
<protein>
    <submittedName>
        <fullName evidence="2">Uncharacterized protein</fullName>
    </submittedName>
</protein>
<organism evidence="2 3">
    <name type="scientific">Hymenobacter ginsengisoli</name>
    <dbReference type="NCBI Taxonomy" id="1051626"/>
    <lineage>
        <taxon>Bacteria</taxon>
        <taxon>Pseudomonadati</taxon>
        <taxon>Bacteroidota</taxon>
        <taxon>Cytophagia</taxon>
        <taxon>Cytophagales</taxon>
        <taxon>Hymenobacteraceae</taxon>
        <taxon>Hymenobacter</taxon>
    </lineage>
</organism>
<feature type="transmembrane region" description="Helical" evidence="1">
    <location>
        <begin position="26"/>
        <end position="46"/>
    </location>
</feature>
<name>A0ABP8PXP4_9BACT</name>
<evidence type="ECO:0000256" key="1">
    <source>
        <dbReference type="SAM" id="Phobius"/>
    </source>
</evidence>
<proteinExistence type="predicted"/>
<evidence type="ECO:0000313" key="3">
    <source>
        <dbReference type="Proteomes" id="UP001501243"/>
    </source>
</evidence>
<accession>A0ABP8PXP4</accession>
<reference evidence="3" key="1">
    <citation type="journal article" date="2019" name="Int. J. Syst. Evol. Microbiol.">
        <title>The Global Catalogue of Microorganisms (GCM) 10K type strain sequencing project: providing services to taxonomists for standard genome sequencing and annotation.</title>
        <authorList>
            <consortium name="The Broad Institute Genomics Platform"/>
            <consortium name="The Broad Institute Genome Sequencing Center for Infectious Disease"/>
            <person name="Wu L."/>
            <person name="Ma J."/>
        </authorList>
    </citation>
    <scope>NUCLEOTIDE SEQUENCE [LARGE SCALE GENOMIC DNA]</scope>
    <source>
        <strain evidence="3">JCM 17841</strain>
    </source>
</reference>
<comment type="caution">
    <text evidence="2">The sequence shown here is derived from an EMBL/GenBank/DDBJ whole genome shotgun (WGS) entry which is preliminary data.</text>
</comment>
<keyword evidence="1" id="KW-0812">Transmembrane</keyword>
<keyword evidence="1" id="KW-1133">Transmembrane helix</keyword>
<keyword evidence="3" id="KW-1185">Reference proteome</keyword>
<sequence length="73" mass="8135">MAAYNAVPVLVIGPLVGYCYRYVERLGLWAFVAAGLPAYAWPAVWLRRLQLSGRAAVYRRLSSGVSSRTVTFR</sequence>
<dbReference type="Proteomes" id="UP001501243">
    <property type="component" value="Unassembled WGS sequence"/>
</dbReference>
<gene>
    <name evidence="2" type="ORF">GCM10023172_05620</name>
</gene>
<keyword evidence="1" id="KW-0472">Membrane</keyword>
<dbReference type="EMBL" id="BAABGQ010000003">
    <property type="protein sequence ID" value="GAA4494826.1"/>
    <property type="molecule type" value="Genomic_DNA"/>
</dbReference>